<dbReference type="EMBL" id="CAADEW010000011">
    <property type="protein sequence ID" value="VFJ45814.1"/>
    <property type="molecule type" value="Genomic_DNA"/>
</dbReference>
<dbReference type="AlphaFoldDB" id="A0A450S498"/>
<dbReference type="EMBL" id="CAADFD010000001">
    <property type="protein sequence ID" value="VFJ46579.1"/>
    <property type="molecule type" value="Genomic_DNA"/>
</dbReference>
<dbReference type="GO" id="GO:0007165">
    <property type="term" value="P:signal transduction"/>
    <property type="evidence" value="ECO:0007669"/>
    <property type="project" value="InterPro"/>
</dbReference>
<name>A0A450S498_9GAMM</name>
<dbReference type="InterPro" id="IPR000157">
    <property type="entry name" value="TIR_dom"/>
</dbReference>
<evidence type="ECO:0000313" key="3">
    <source>
        <dbReference type="EMBL" id="VFJ46579.1"/>
    </source>
</evidence>
<evidence type="ECO:0000259" key="1">
    <source>
        <dbReference type="PROSITE" id="PS50104"/>
    </source>
</evidence>
<organism evidence="3">
    <name type="scientific">Candidatus Kentrum sp. FW</name>
    <dbReference type="NCBI Taxonomy" id="2126338"/>
    <lineage>
        <taxon>Bacteria</taxon>
        <taxon>Pseudomonadati</taxon>
        <taxon>Pseudomonadota</taxon>
        <taxon>Gammaproteobacteria</taxon>
        <taxon>Candidatus Kentrum</taxon>
    </lineage>
</organism>
<dbReference type="Gene3D" id="3.40.50.10140">
    <property type="entry name" value="Toll/interleukin-1 receptor homology (TIR) domain"/>
    <property type="match status" value="1"/>
</dbReference>
<feature type="domain" description="TIR" evidence="1">
    <location>
        <begin position="1"/>
        <end position="143"/>
    </location>
</feature>
<dbReference type="Pfam" id="PF13676">
    <property type="entry name" value="TIR_2"/>
    <property type="match status" value="1"/>
</dbReference>
<proteinExistence type="predicted"/>
<reference evidence="3" key="1">
    <citation type="submission" date="2019-02" db="EMBL/GenBank/DDBJ databases">
        <authorList>
            <person name="Gruber-Vodicka R. H."/>
            <person name="Seah K. B. B."/>
        </authorList>
    </citation>
    <scope>NUCLEOTIDE SEQUENCE</scope>
    <source>
        <strain evidence="3">BECK_BZ106</strain>
        <strain evidence="2">BECK_BZ15</strain>
    </source>
</reference>
<evidence type="ECO:0000313" key="2">
    <source>
        <dbReference type="EMBL" id="VFJ45814.1"/>
    </source>
</evidence>
<gene>
    <name evidence="2" type="ORF">BECKFW1821A_GA0114235_101112</name>
    <name evidence="3" type="ORF">BECKFW1821B_GA0114236_100115</name>
</gene>
<sequence>MTEQVFISYSRKDEQYLDELQTHLVPYLRSKAVMAWSDRDIAPGSKWLEKIEKVRARARVAVLLVSPNFLASDFIHDNELGPFLQKARAGDVTILWVQIRACAYTETSLRDYQAVVSPPDRPLAGMAEAERDEAWVRVCQEIKKALQVKPANP</sequence>
<dbReference type="SUPFAM" id="SSF52200">
    <property type="entry name" value="Toll/Interleukin receptor TIR domain"/>
    <property type="match status" value="1"/>
</dbReference>
<dbReference type="PROSITE" id="PS50104">
    <property type="entry name" value="TIR"/>
    <property type="match status" value="1"/>
</dbReference>
<protein>
    <submittedName>
        <fullName evidence="3">Internalin A</fullName>
    </submittedName>
</protein>
<dbReference type="InterPro" id="IPR035897">
    <property type="entry name" value="Toll_tir_struct_dom_sf"/>
</dbReference>
<accession>A0A450S498</accession>